<keyword evidence="1" id="KW-0812">Transmembrane</keyword>
<dbReference type="Pfam" id="PF03140">
    <property type="entry name" value="DUF247"/>
    <property type="match status" value="1"/>
</dbReference>
<dbReference type="EMBL" id="LR862152">
    <property type="protein sequence ID" value="CAD1834943.1"/>
    <property type="molecule type" value="Genomic_DNA"/>
</dbReference>
<dbReference type="PANTHER" id="PTHR31170:SF18">
    <property type="entry name" value="(WILD MALAYSIAN BANANA) HYPOTHETICAL PROTEIN"/>
    <property type="match status" value="1"/>
</dbReference>
<proteinExistence type="predicted"/>
<dbReference type="AlphaFoldDB" id="A0A6V7PW77"/>
<feature type="transmembrane region" description="Helical" evidence="1">
    <location>
        <begin position="515"/>
        <end position="541"/>
    </location>
</feature>
<reference evidence="2" key="1">
    <citation type="submission" date="2020-07" db="EMBL/GenBank/DDBJ databases">
        <authorList>
            <person name="Lin J."/>
        </authorList>
    </citation>
    <scope>NUCLEOTIDE SEQUENCE</scope>
</reference>
<dbReference type="InterPro" id="IPR004158">
    <property type="entry name" value="DUF247_pln"/>
</dbReference>
<keyword evidence="1" id="KW-1133">Transmembrane helix</keyword>
<sequence>MTEGESSSRAGIVNIDELVNSMRRDLNYYWLLGETYEKGTKCLIYKVQQHIRMVDRKAYEPIVLSIGPYHYGNPALQAMEKDKWNCLYYVLKLNPEKKLQDYLEAIGELENQARACYSEEIKMEYKEFLQMLLLDGCFILVSLYGLDGIARPKDKVHGETANHQEIIEKNGASEENITEEHATKKKLVPEVELSQVDSSQQNTLSNIAEHDAKYQEEPDQFGLWYVSFITHDLLLLENQIPFFVVQRIYELVAGEAARTKSLTNRIAKFVEEHLYYYPKAIRESGRPKDFQHLLHLAYIYVKPSQRQGECHQYWANSQYVKRILHLGRRYLKLRHQPENEENSYINQHSYYLLARQQRWRRAVQYHEAGVEFKKREFDEHSPHSLLDIKYSNGVMEIPRLPIDPNTLSFFRNFIAFEQTCPQVGNDIAAYTVFMSQLISMADDVTLLARRGIIMHQLRSDEEVSALFTKLTKDVVFDFNSNHYLKSLSWIMEAHYQSRLNRWMAWLRHNHFSNPWLSLAALAASIVLFCTVVQTLVAVFSYTAPPSPN</sequence>
<organism evidence="2">
    <name type="scientific">Ananas comosus var. bracteatus</name>
    <name type="common">red pineapple</name>
    <dbReference type="NCBI Taxonomy" id="296719"/>
    <lineage>
        <taxon>Eukaryota</taxon>
        <taxon>Viridiplantae</taxon>
        <taxon>Streptophyta</taxon>
        <taxon>Embryophyta</taxon>
        <taxon>Tracheophyta</taxon>
        <taxon>Spermatophyta</taxon>
        <taxon>Magnoliopsida</taxon>
        <taxon>Liliopsida</taxon>
        <taxon>Poales</taxon>
        <taxon>Bromeliaceae</taxon>
        <taxon>Bromelioideae</taxon>
        <taxon>Ananas</taxon>
    </lineage>
</organism>
<protein>
    <submittedName>
        <fullName evidence="2">Uncharacterized protein</fullName>
    </submittedName>
</protein>
<dbReference type="PANTHER" id="PTHR31170">
    <property type="entry name" value="BNAC04G53230D PROTEIN"/>
    <property type="match status" value="1"/>
</dbReference>
<gene>
    <name evidence="2" type="ORF">CB5_LOCUS18154</name>
</gene>
<evidence type="ECO:0000256" key="1">
    <source>
        <dbReference type="SAM" id="Phobius"/>
    </source>
</evidence>
<keyword evidence="1" id="KW-0472">Membrane</keyword>
<accession>A0A6V7PW77</accession>
<name>A0A6V7PW77_ANACO</name>
<evidence type="ECO:0000313" key="2">
    <source>
        <dbReference type="EMBL" id="CAD1834943.1"/>
    </source>
</evidence>